<dbReference type="RefSeq" id="WP_235703025.1">
    <property type="nucleotide sequence ID" value="NZ_JAKGBZ010000004.1"/>
</dbReference>
<keyword evidence="5" id="KW-0325">Glycoprotein</keyword>
<gene>
    <name evidence="13" type="ORF">L2A60_03715</name>
</gene>
<keyword evidence="14" id="KW-1185">Reference proteome</keyword>
<dbReference type="PANTHER" id="PTHR16631:SF17">
    <property type="entry name" value="GLUCAN ENDO-1,3-BETA-GLUCOSIDASE BTGC"/>
    <property type="match status" value="1"/>
</dbReference>
<dbReference type="GO" id="GO:0016787">
    <property type="term" value="F:hydrolase activity"/>
    <property type="evidence" value="ECO:0007669"/>
    <property type="project" value="UniProtKB-KW"/>
</dbReference>
<dbReference type="Gene3D" id="3.20.20.80">
    <property type="entry name" value="Glycosidases"/>
    <property type="match status" value="1"/>
</dbReference>
<comment type="caution">
    <text evidence="13">The sequence shown here is derived from an EMBL/GenBank/DDBJ whole genome shotgun (WGS) entry which is preliminary data.</text>
</comment>
<feature type="transmembrane region" description="Helical" evidence="12">
    <location>
        <begin position="503"/>
        <end position="521"/>
    </location>
</feature>
<protein>
    <recommendedName>
        <fullName evidence="11">Endo-1,3-beta-glucanase btgC</fullName>
    </recommendedName>
    <alternativeName>
        <fullName evidence="10">Laminarinase btgC</fullName>
    </alternativeName>
</protein>
<dbReference type="InterPro" id="IPR017853">
    <property type="entry name" value="GH"/>
</dbReference>
<dbReference type="PANTHER" id="PTHR16631">
    <property type="entry name" value="GLUCAN 1,3-BETA-GLUCOSIDASE"/>
    <property type="match status" value="1"/>
</dbReference>
<reference evidence="13 14" key="1">
    <citation type="submission" date="2022-01" db="EMBL/GenBank/DDBJ databases">
        <authorList>
            <person name="Won M."/>
            <person name="Kim S.-J."/>
            <person name="Kwon S.-W."/>
        </authorList>
    </citation>
    <scope>NUCLEOTIDE SEQUENCE [LARGE SCALE GENOMIC DNA]</scope>
    <source>
        <strain evidence="13 14">KCTC 23505</strain>
    </source>
</reference>
<evidence type="ECO:0000256" key="8">
    <source>
        <dbReference type="ARBA" id="ARBA00023326"/>
    </source>
</evidence>
<comment type="function">
    <text evidence="9">Glucanases play a role in cell expansion during growth, in cell-cell fusion during mating, and in spore release during sporulation. This enzyme may be involved in beta-glucan degradation. Active on laminarin and lichenan.</text>
</comment>
<dbReference type="InterPro" id="IPR050732">
    <property type="entry name" value="Beta-glucan_modifiers"/>
</dbReference>
<evidence type="ECO:0000256" key="10">
    <source>
        <dbReference type="ARBA" id="ARBA00042373"/>
    </source>
</evidence>
<feature type="transmembrane region" description="Helical" evidence="12">
    <location>
        <begin position="479"/>
        <end position="497"/>
    </location>
</feature>
<evidence type="ECO:0000256" key="6">
    <source>
        <dbReference type="ARBA" id="ARBA00023277"/>
    </source>
</evidence>
<evidence type="ECO:0000256" key="1">
    <source>
        <dbReference type="ARBA" id="ARBA00004236"/>
    </source>
</evidence>
<keyword evidence="12" id="KW-0812">Transmembrane</keyword>
<comment type="subcellular location">
    <subcellularLocation>
        <location evidence="1">Cell membrane</location>
    </subcellularLocation>
</comment>
<evidence type="ECO:0000256" key="11">
    <source>
        <dbReference type="ARBA" id="ARBA00043078"/>
    </source>
</evidence>
<evidence type="ECO:0000256" key="4">
    <source>
        <dbReference type="ARBA" id="ARBA00023136"/>
    </source>
</evidence>
<evidence type="ECO:0000256" key="3">
    <source>
        <dbReference type="ARBA" id="ARBA00022801"/>
    </source>
</evidence>
<accession>A0ABS9DVT5</accession>
<keyword evidence="4 12" id="KW-0472">Membrane</keyword>
<keyword evidence="2" id="KW-1003">Cell membrane</keyword>
<evidence type="ECO:0000256" key="12">
    <source>
        <dbReference type="SAM" id="Phobius"/>
    </source>
</evidence>
<keyword evidence="12" id="KW-1133">Transmembrane helix</keyword>
<feature type="transmembrane region" description="Helical" evidence="12">
    <location>
        <begin position="424"/>
        <end position="442"/>
    </location>
</feature>
<keyword evidence="3 13" id="KW-0378">Hydrolase</keyword>
<feature type="transmembrane region" description="Helical" evidence="12">
    <location>
        <begin position="313"/>
        <end position="331"/>
    </location>
</feature>
<dbReference type="Proteomes" id="UP001521209">
    <property type="component" value="Unassembled WGS sequence"/>
</dbReference>
<evidence type="ECO:0000256" key="5">
    <source>
        <dbReference type="ARBA" id="ARBA00023180"/>
    </source>
</evidence>
<dbReference type="EMBL" id="JAKGBZ010000004">
    <property type="protein sequence ID" value="MCF3945791.1"/>
    <property type="molecule type" value="Genomic_DNA"/>
</dbReference>
<keyword evidence="6" id="KW-0119">Carbohydrate metabolism</keyword>
<sequence>MRSARPYFVFLFGLITLAIWYWPNRPVAGDVTMPDARFHSVSYAPFRDGQSPLTKSFPNAAEVAQDLRLIAKHADGIRTYSSLEGDYDIGALARKAGLKVWIGIWLGPNRRDNAREMAAGIAEANAHPHTVSRVVVGNEVLLRRDLSPAALIADIEHVKARVKQPIAYADVATFWFEFPQVAKHVDIVMIHLLPYWQNHPVNVDRAIARIGRTIAEAERKFPGKRISVGETGWPSRGRWRGDAAPSRVNEAIFLRKFVTLADRDHVDYNLIEAFNQGWKYHDEGIAGANWGIWNAARQPKFPLSGPVVEMPHWPLYAGTAIVISIALIVLGGATNLGAAALAFGLGNALVYAGAITWHVLYDNSLIICAAVNLPAQALLAWLCLRRAVKGAAHPPASGAETVLLLRASLFGYARSRDWVRTFDHLWFLFQVAAAVIQTMLVFDPRYRDAPFAVFAVPVVVAIFRLAARDCPAAETWRDWLPSAVLAAGAIASAIVSGPLNTEFLVWNAMALILAAPGLIAWRRGRRPARACRRADALAAVTREETTS</sequence>
<feature type="transmembrane region" description="Helical" evidence="12">
    <location>
        <begin position="364"/>
        <end position="384"/>
    </location>
</feature>
<evidence type="ECO:0000256" key="2">
    <source>
        <dbReference type="ARBA" id="ARBA00022475"/>
    </source>
</evidence>
<keyword evidence="8" id="KW-0624">Polysaccharide degradation</keyword>
<dbReference type="SUPFAM" id="SSF51445">
    <property type="entry name" value="(Trans)glycosidases"/>
    <property type="match status" value="1"/>
</dbReference>
<keyword evidence="7" id="KW-0961">Cell wall biogenesis/degradation</keyword>
<feature type="transmembrane region" description="Helical" evidence="12">
    <location>
        <begin position="448"/>
        <end position="467"/>
    </location>
</feature>
<feature type="transmembrane region" description="Helical" evidence="12">
    <location>
        <begin position="7"/>
        <end position="23"/>
    </location>
</feature>
<feature type="transmembrane region" description="Helical" evidence="12">
    <location>
        <begin position="338"/>
        <end position="358"/>
    </location>
</feature>
<evidence type="ECO:0000256" key="7">
    <source>
        <dbReference type="ARBA" id="ARBA00023316"/>
    </source>
</evidence>
<evidence type="ECO:0000256" key="9">
    <source>
        <dbReference type="ARBA" id="ARBA00037649"/>
    </source>
</evidence>
<proteinExistence type="predicted"/>
<evidence type="ECO:0000313" key="13">
    <source>
        <dbReference type="EMBL" id="MCF3945791.1"/>
    </source>
</evidence>
<evidence type="ECO:0000313" key="14">
    <source>
        <dbReference type="Proteomes" id="UP001521209"/>
    </source>
</evidence>
<name>A0ABS9DVT5_9PROT</name>
<organism evidence="13 14">
    <name type="scientific">Acidiphilium iwatense</name>
    <dbReference type="NCBI Taxonomy" id="768198"/>
    <lineage>
        <taxon>Bacteria</taxon>
        <taxon>Pseudomonadati</taxon>
        <taxon>Pseudomonadota</taxon>
        <taxon>Alphaproteobacteria</taxon>
        <taxon>Acetobacterales</taxon>
        <taxon>Acidocellaceae</taxon>
        <taxon>Acidiphilium</taxon>
    </lineage>
</organism>